<organism evidence="4">
    <name type="scientific">Gongylonema pulchrum</name>
    <dbReference type="NCBI Taxonomy" id="637853"/>
    <lineage>
        <taxon>Eukaryota</taxon>
        <taxon>Metazoa</taxon>
        <taxon>Ecdysozoa</taxon>
        <taxon>Nematoda</taxon>
        <taxon>Chromadorea</taxon>
        <taxon>Rhabditida</taxon>
        <taxon>Spirurina</taxon>
        <taxon>Spiruromorpha</taxon>
        <taxon>Spiruroidea</taxon>
        <taxon>Gongylonematidae</taxon>
        <taxon>Gongylonema</taxon>
    </lineage>
</organism>
<proteinExistence type="predicted"/>
<dbReference type="OrthoDB" id="2684236at2759"/>
<keyword evidence="3" id="KW-1185">Reference proteome</keyword>
<evidence type="ECO:0000256" key="1">
    <source>
        <dbReference type="SAM" id="MobiDB-lite"/>
    </source>
</evidence>
<protein>
    <submittedName>
        <fullName evidence="4">Copine domain-containing protein</fullName>
    </submittedName>
</protein>
<dbReference type="WBParaSite" id="GPUH_0000266501-mRNA-1">
    <property type="protein sequence ID" value="GPUH_0000266501-mRNA-1"/>
    <property type="gene ID" value="GPUH_0000266501"/>
</dbReference>
<dbReference type="Proteomes" id="UP000271098">
    <property type="component" value="Unassembled WGS sequence"/>
</dbReference>
<evidence type="ECO:0000313" key="2">
    <source>
        <dbReference type="EMBL" id="VDK35700.1"/>
    </source>
</evidence>
<accession>A0A183D1R9</accession>
<name>A0A183D1R9_9BILA</name>
<reference evidence="4" key="1">
    <citation type="submission" date="2016-06" db="UniProtKB">
        <authorList>
            <consortium name="WormBaseParasite"/>
        </authorList>
    </citation>
    <scope>IDENTIFICATION</scope>
</reference>
<dbReference type="AlphaFoldDB" id="A0A183D1R9"/>
<sequence length="122" mass="13535">METRNSGEAEDNNAAGPSTTLGATYDAASGGLPDYHQVVPTLRSNVQQMRKCISIDLLSASQREANFLRMIDRKAPMLYEPSVIENAIRQLRNPGSKLLMLAITLPVIVEEYLIFESVNYFS</sequence>
<evidence type="ECO:0000313" key="4">
    <source>
        <dbReference type="WBParaSite" id="GPUH_0000266501-mRNA-1"/>
    </source>
</evidence>
<gene>
    <name evidence="2" type="ORF">GPUH_LOCUS2661</name>
</gene>
<evidence type="ECO:0000313" key="3">
    <source>
        <dbReference type="Proteomes" id="UP000271098"/>
    </source>
</evidence>
<feature type="region of interest" description="Disordered" evidence="1">
    <location>
        <begin position="1"/>
        <end position="25"/>
    </location>
</feature>
<dbReference type="EMBL" id="UYRT01004145">
    <property type="protein sequence ID" value="VDK35700.1"/>
    <property type="molecule type" value="Genomic_DNA"/>
</dbReference>
<reference evidence="2 3" key="2">
    <citation type="submission" date="2018-11" db="EMBL/GenBank/DDBJ databases">
        <authorList>
            <consortium name="Pathogen Informatics"/>
        </authorList>
    </citation>
    <scope>NUCLEOTIDE SEQUENCE [LARGE SCALE GENOMIC DNA]</scope>
</reference>